<dbReference type="GO" id="GO:0003723">
    <property type="term" value="F:RNA binding"/>
    <property type="evidence" value="ECO:0007669"/>
    <property type="project" value="UniProtKB-UniRule"/>
</dbReference>
<feature type="compositionally biased region" description="Basic and acidic residues" evidence="5">
    <location>
        <begin position="746"/>
        <end position="763"/>
    </location>
</feature>
<keyword evidence="8" id="KW-1185">Reference proteome</keyword>
<feature type="compositionally biased region" description="Basic and acidic residues" evidence="5">
    <location>
        <begin position="922"/>
        <end position="933"/>
    </location>
</feature>
<feature type="compositionally biased region" description="Polar residues" evidence="5">
    <location>
        <begin position="329"/>
        <end position="338"/>
    </location>
</feature>
<comment type="subcellular location">
    <subcellularLocation>
        <location evidence="1">Nucleus</location>
        <location evidence="1">Nucleolus</location>
    </subcellularLocation>
</comment>
<keyword evidence="2 4" id="KW-0694">RNA-binding</keyword>
<feature type="compositionally biased region" description="Polar residues" evidence="5">
    <location>
        <begin position="402"/>
        <end position="413"/>
    </location>
</feature>
<feature type="compositionally biased region" description="Basic residues" evidence="5">
    <location>
        <begin position="1103"/>
        <end position="1113"/>
    </location>
</feature>
<feature type="region of interest" description="Disordered" evidence="5">
    <location>
        <begin position="256"/>
        <end position="643"/>
    </location>
</feature>
<sequence length="1113" mass="123626">MTDKEQKRIFIGGLVTAVTEKELVEKFSRFGKVGQLEIKTRNSDLDTKTFAYLNLTAGENDFKKCFTAYNNTKWKGGQLKLQFAKESFLSKLKEEREEAVKKEEEVPAPAEVKTSPALEVYNGKAVPGTLLDEEGKWVMGKYSRVLPVLRVKKPSSKQVVILDPSKTLHALKKLKSDDIAESSAKSADLTWQMDVNDNDITKRRQGEFPAWDPPKKESLFSRLQSLAAEEHISDSDMEVVPVGKTAVKAKPLISTAYDSSDSADSVDTDEIVTKASGKKSPRTQPAKPTSKATPKKDTKSNHGNGLAFASSEAAEKAGTKILQKKKQKVQSSNPTPKNTPEKDCNSTLDYDSDSAGSADTDEIILKVSHKKSVVTKPSNTSNEAGQSKTVSKKTPNEKGYSSGDSDSSENQGQTLKCKTLGKKKGKGGTLKPPVKNKGLTSPTVSSAKKQAKMHKSQLDSDDSEETQSKRKLIKFAKPKPTSDSSGSDQDVSEEETPKPRDAKKSAKATKSLASDARKPAVFNSSVSEPDSDSSDTVKRPQFQFVKTATTQSKCLRKSAKLTQSKTPPFKGLSMLSSGDEMEVAKHAKSTTSVEKGAADSIGKSAVAKKQASKTLKKDLKGNSPSSKDVPLDMKPGSGRKSVDGVAFIQKSHRARQKNLEEVKKQENLITKSIREGTGSKHVKFSDSDEEGSLKKQQPVEAETKAAPALFDDSASEEEGDKKADHDFSIRPQFEGKKGQKLMELQTKIKDSRFRMDDRFAESDSDKEEEEEEAEKDPDEIELAEEKARNLKILEQVLGFKPRQRNKANIYQGVKRYLDPVQSKHLEITPETAIASKQKKRKLDSEAQPEIKSKTTTDNTKFDSSDDNSEAEDEEEKSSGDGGDEDKEDEDEKDTDESSEEEEDKAVEEEEESSEDDEEEEKENSKKKGIKAKEADDEEEPAGASNKSNLGDLFAGGSSFTFFGAPVSESSDEEEAEMKSTESSHIITPPAKATVQAEDKEEDMEEEEMEEEEEEEVQSKGVRPAVRDNNKNHKDAEQPSFMISKDDPRLRAAVRFFKRPAEEEFEELVAEWPDQRHNIMQIVRDRHKRALRKERQTQRQEQWKRKHSWKKSRK</sequence>
<comment type="caution">
    <text evidence="7">The sequence shown here is derived from an EMBL/GenBank/DDBJ whole genome shotgun (WGS) entry which is preliminary data.</text>
</comment>
<evidence type="ECO:0000313" key="7">
    <source>
        <dbReference type="EMBL" id="KAK7102937.1"/>
    </source>
</evidence>
<evidence type="ECO:0000256" key="1">
    <source>
        <dbReference type="ARBA" id="ARBA00004604"/>
    </source>
</evidence>
<organism evidence="7 8">
    <name type="scientific">Littorina saxatilis</name>
    <dbReference type="NCBI Taxonomy" id="31220"/>
    <lineage>
        <taxon>Eukaryota</taxon>
        <taxon>Metazoa</taxon>
        <taxon>Spiralia</taxon>
        <taxon>Lophotrochozoa</taxon>
        <taxon>Mollusca</taxon>
        <taxon>Gastropoda</taxon>
        <taxon>Caenogastropoda</taxon>
        <taxon>Littorinimorpha</taxon>
        <taxon>Littorinoidea</taxon>
        <taxon>Littorinidae</taxon>
        <taxon>Littorina</taxon>
    </lineage>
</organism>
<feature type="compositionally biased region" description="Polar residues" evidence="5">
    <location>
        <begin position="345"/>
        <end position="357"/>
    </location>
</feature>
<dbReference type="PROSITE" id="PS50102">
    <property type="entry name" value="RRM"/>
    <property type="match status" value="1"/>
</dbReference>
<dbReference type="PANTHER" id="PTHR48029:SF1">
    <property type="entry name" value="NUCLEOLAR PROTEIN 8"/>
    <property type="match status" value="1"/>
</dbReference>
<evidence type="ECO:0000256" key="4">
    <source>
        <dbReference type="PROSITE-ProRule" id="PRU00176"/>
    </source>
</evidence>
<keyword evidence="3" id="KW-0539">Nucleus</keyword>
<feature type="compositionally biased region" description="Acidic residues" evidence="5">
    <location>
        <begin position="864"/>
        <end position="921"/>
    </location>
</feature>
<name>A0AAN9BCE4_9CAEN</name>
<feature type="compositionally biased region" description="Low complexity" evidence="5">
    <location>
        <begin position="954"/>
        <end position="964"/>
    </location>
</feature>
<feature type="compositionally biased region" description="Polar residues" evidence="5">
    <location>
        <begin position="375"/>
        <end position="393"/>
    </location>
</feature>
<dbReference type="Proteomes" id="UP001374579">
    <property type="component" value="Unassembled WGS sequence"/>
</dbReference>
<feature type="domain" description="RRM" evidence="6">
    <location>
        <begin position="7"/>
        <end position="86"/>
    </location>
</feature>
<feature type="compositionally biased region" description="Acidic residues" evidence="5">
    <location>
        <begin position="998"/>
        <end position="1015"/>
    </location>
</feature>
<evidence type="ECO:0000313" key="8">
    <source>
        <dbReference type="Proteomes" id="UP001374579"/>
    </source>
</evidence>
<dbReference type="InterPro" id="IPR034138">
    <property type="entry name" value="NOP8_RRM"/>
</dbReference>
<feature type="compositionally biased region" description="Acidic residues" evidence="5">
    <location>
        <begin position="764"/>
        <end position="782"/>
    </location>
</feature>
<proteinExistence type="predicted"/>
<evidence type="ECO:0000256" key="5">
    <source>
        <dbReference type="SAM" id="MobiDB-lite"/>
    </source>
</evidence>
<evidence type="ECO:0000259" key="6">
    <source>
        <dbReference type="PROSITE" id="PS50102"/>
    </source>
</evidence>
<feature type="compositionally biased region" description="Basic and acidic residues" evidence="5">
    <location>
        <begin position="670"/>
        <end position="686"/>
    </location>
</feature>
<dbReference type="PANTHER" id="PTHR48029">
    <property type="entry name" value="NUCLEOLAR PROTEIN 8"/>
    <property type="match status" value="1"/>
</dbReference>
<feature type="compositionally biased region" description="Polar residues" evidence="5">
    <location>
        <begin position="544"/>
        <end position="553"/>
    </location>
</feature>
<dbReference type="AlphaFoldDB" id="A0AAN9BCE4"/>
<feature type="compositionally biased region" description="Basic and acidic residues" evidence="5">
    <location>
        <begin position="815"/>
        <end position="827"/>
    </location>
</feature>
<feature type="region of interest" description="Disordered" evidence="5">
    <location>
        <begin position="801"/>
        <end position="1044"/>
    </location>
</feature>
<feature type="compositionally biased region" description="Polar residues" evidence="5">
    <location>
        <begin position="438"/>
        <end position="448"/>
    </location>
</feature>
<dbReference type="Pfam" id="PF00076">
    <property type="entry name" value="RRM_1"/>
    <property type="match status" value="1"/>
</dbReference>
<evidence type="ECO:0000256" key="3">
    <source>
        <dbReference type="ARBA" id="ARBA00023242"/>
    </source>
</evidence>
<gene>
    <name evidence="7" type="ORF">V1264_021089</name>
</gene>
<dbReference type="Gene3D" id="3.30.70.330">
    <property type="match status" value="1"/>
</dbReference>
<dbReference type="SUPFAM" id="SSF54928">
    <property type="entry name" value="RNA-binding domain, RBD"/>
    <property type="match status" value="1"/>
</dbReference>
<evidence type="ECO:0000256" key="2">
    <source>
        <dbReference type="ARBA" id="ARBA00022884"/>
    </source>
</evidence>
<accession>A0AAN9BCE4</accession>
<dbReference type="InterPro" id="IPR000504">
    <property type="entry name" value="RRM_dom"/>
</dbReference>
<feature type="compositionally biased region" description="Basic and acidic residues" evidence="5">
    <location>
        <begin position="495"/>
        <end position="504"/>
    </location>
</feature>
<feature type="compositionally biased region" description="Basic and acidic residues" evidence="5">
    <location>
        <begin position="719"/>
        <end position="737"/>
    </location>
</feature>
<dbReference type="EMBL" id="JBAMIC010000010">
    <property type="protein sequence ID" value="KAK7102937.1"/>
    <property type="molecule type" value="Genomic_DNA"/>
</dbReference>
<feature type="compositionally biased region" description="Basic and acidic residues" evidence="5">
    <location>
        <begin position="1024"/>
        <end position="1036"/>
    </location>
</feature>
<dbReference type="CDD" id="cd12226">
    <property type="entry name" value="RRM_NOL8"/>
    <property type="match status" value="1"/>
</dbReference>
<feature type="compositionally biased region" description="Basic and acidic residues" evidence="5">
    <location>
        <begin position="1092"/>
        <end position="1102"/>
    </location>
</feature>
<dbReference type="GO" id="GO:0005730">
    <property type="term" value="C:nucleolus"/>
    <property type="evidence" value="ECO:0007669"/>
    <property type="project" value="UniProtKB-SubCell"/>
</dbReference>
<reference evidence="7 8" key="1">
    <citation type="submission" date="2024-02" db="EMBL/GenBank/DDBJ databases">
        <title>Chromosome-scale genome assembly of the rough periwinkle Littorina saxatilis.</title>
        <authorList>
            <person name="De Jode A."/>
            <person name="Faria R."/>
            <person name="Formenti G."/>
            <person name="Sims Y."/>
            <person name="Smith T.P."/>
            <person name="Tracey A."/>
            <person name="Wood J.M.D."/>
            <person name="Zagrodzka Z.B."/>
            <person name="Johannesson K."/>
            <person name="Butlin R.K."/>
            <person name="Leder E.H."/>
        </authorList>
    </citation>
    <scope>NUCLEOTIDE SEQUENCE [LARGE SCALE GENOMIC DNA]</scope>
    <source>
        <strain evidence="7">Snail1</strain>
        <tissue evidence="7">Muscle</tissue>
    </source>
</reference>
<feature type="compositionally biased region" description="Basic and acidic residues" evidence="5">
    <location>
        <begin position="842"/>
        <end position="863"/>
    </location>
</feature>
<protein>
    <recommendedName>
        <fullName evidence="6">RRM domain-containing protein</fullName>
    </recommendedName>
</protein>
<dbReference type="InterPro" id="IPR035979">
    <property type="entry name" value="RBD_domain_sf"/>
</dbReference>
<feature type="region of interest" description="Disordered" evidence="5">
    <location>
        <begin position="670"/>
        <end position="783"/>
    </location>
</feature>
<dbReference type="InterPro" id="IPR012677">
    <property type="entry name" value="Nucleotide-bd_a/b_plait_sf"/>
</dbReference>
<feature type="region of interest" description="Disordered" evidence="5">
    <location>
        <begin position="1086"/>
        <end position="1113"/>
    </location>
</feature>